<gene>
    <name evidence="1" type="ORF">GCM10022232_53420</name>
</gene>
<comment type="caution">
    <text evidence="1">The sequence shown here is derived from an EMBL/GenBank/DDBJ whole genome shotgun (WGS) entry which is preliminary data.</text>
</comment>
<dbReference type="EMBL" id="BAAAZX010000016">
    <property type="protein sequence ID" value="GAA4006816.1"/>
    <property type="molecule type" value="Genomic_DNA"/>
</dbReference>
<dbReference type="Proteomes" id="UP001500456">
    <property type="component" value="Unassembled WGS sequence"/>
</dbReference>
<organism evidence="1 2">
    <name type="scientific">Streptomyces plumbiresistens</name>
    <dbReference type="NCBI Taxonomy" id="511811"/>
    <lineage>
        <taxon>Bacteria</taxon>
        <taxon>Bacillati</taxon>
        <taxon>Actinomycetota</taxon>
        <taxon>Actinomycetes</taxon>
        <taxon>Kitasatosporales</taxon>
        <taxon>Streptomycetaceae</taxon>
        <taxon>Streptomyces</taxon>
    </lineage>
</organism>
<sequence>MTLHSGWLSPTGQTRQATRHTALGAATPAGPLQSRSGILPGTYDGQYRVGGLWMSGNAGTMTAVVFHGRAVIQGTTTQGAYPVSLDADITVTFADGDAQHGRIDLLALRVYDDAYDGSGRTEAVVEIVQGTPAAAPVAPTTPDLALPLFRVSVPAGTSAGTGGIPWTTSTTDLRTTLVSAGGILPVYNNATVVGSYPGQYQDNDNSGFLQRWNGTEWVRYPKALGGIAPTGTVTTGSYTGQYRDSSLGVLQRWNGSAWQSAITPPPFASSLDSGYTTSTTYTAALTESAVTALTLAFTAPTTGAVLLHFGARMLTQSSTTATAFMAPQVTQGGTVVLSANDEYCVSHGGTVYSSASTVWRLGALTPGTSYTATAMHRSSDAAVTCWFDNIFMRVEPAN</sequence>
<keyword evidence="2" id="KW-1185">Reference proteome</keyword>
<accession>A0ABP7S570</accession>
<protein>
    <recommendedName>
        <fullName evidence="3">Minor tail protein</fullName>
    </recommendedName>
</protein>
<evidence type="ECO:0000313" key="2">
    <source>
        <dbReference type="Proteomes" id="UP001500456"/>
    </source>
</evidence>
<proteinExistence type="predicted"/>
<evidence type="ECO:0008006" key="3">
    <source>
        <dbReference type="Google" id="ProtNLM"/>
    </source>
</evidence>
<dbReference type="RefSeq" id="WP_345566713.1">
    <property type="nucleotide sequence ID" value="NZ_BAAAZX010000016.1"/>
</dbReference>
<reference evidence="2" key="1">
    <citation type="journal article" date="2019" name="Int. J. Syst. Evol. Microbiol.">
        <title>The Global Catalogue of Microorganisms (GCM) 10K type strain sequencing project: providing services to taxonomists for standard genome sequencing and annotation.</title>
        <authorList>
            <consortium name="The Broad Institute Genomics Platform"/>
            <consortium name="The Broad Institute Genome Sequencing Center for Infectious Disease"/>
            <person name="Wu L."/>
            <person name="Ma J."/>
        </authorList>
    </citation>
    <scope>NUCLEOTIDE SEQUENCE [LARGE SCALE GENOMIC DNA]</scope>
    <source>
        <strain evidence="2">JCM 16924</strain>
    </source>
</reference>
<evidence type="ECO:0000313" key="1">
    <source>
        <dbReference type="EMBL" id="GAA4006816.1"/>
    </source>
</evidence>
<name>A0ABP7S570_9ACTN</name>